<comment type="catalytic activity">
    <reaction evidence="38">
        <text>L-glutaminyl-[protein] + histamine = 5-histaminyl-L-glutamyl-[protein] + NH4(+)</text>
        <dbReference type="Rhea" id="RHEA:66564"/>
        <dbReference type="Rhea" id="RHEA-COMP:10207"/>
        <dbReference type="Rhea" id="RHEA-COMP:17056"/>
        <dbReference type="ChEBI" id="CHEBI:28938"/>
        <dbReference type="ChEBI" id="CHEBI:30011"/>
        <dbReference type="ChEBI" id="CHEBI:58432"/>
        <dbReference type="ChEBI" id="CHEBI:167179"/>
    </reaction>
    <physiologicalReaction direction="left-to-right" evidence="38">
        <dbReference type="Rhea" id="RHEA:66565"/>
    </physiologicalReaction>
</comment>
<dbReference type="SUPFAM" id="SSF49309">
    <property type="entry name" value="Transglutaminase, two C-terminal domains"/>
    <property type="match status" value="2"/>
</dbReference>
<evidence type="ECO:0000256" key="22">
    <source>
        <dbReference type="ARBA" id="ARBA00023242"/>
    </source>
</evidence>
<evidence type="ECO:0000256" key="9">
    <source>
        <dbReference type="ARBA" id="ARBA00022475"/>
    </source>
</evidence>
<evidence type="ECO:0000259" key="44">
    <source>
        <dbReference type="SMART" id="SM00460"/>
    </source>
</evidence>
<feature type="binding site" evidence="42">
    <location>
        <position position="405"/>
    </location>
    <ligand>
        <name>Ca(2+)</name>
        <dbReference type="ChEBI" id="CHEBI:29108"/>
    </ligand>
</feature>
<dbReference type="Pfam" id="PF01841">
    <property type="entry name" value="Transglut_core"/>
    <property type="match status" value="1"/>
</dbReference>
<dbReference type="InterPro" id="IPR013783">
    <property type="entry name" value="Ig-like_fold"/>
</dbReference>
<dbReference type="Gene3D" id="2.60.40.10">
    <property type="entry name" value="Immunoglobulins"/>
    <property type="match status" value="3"/>
</dbReference>
<feature type="binding site" evidence="42">
    <location>
        <position position="457"/>
    </location>
    <ligand>
        <name>Ca(2+)</name>
        <dbReference type="ChEBI" id="CHEBI:29108"/>
    </ligand>
</feature>
<evidence type="ECO:0000256" key="43">
    <source>
        <dbReference type="SAM" id="MobiDB-lite"/>
    </source>
</evidence>
<dbReference type="GO" id="GO:0005694">
    <property type="term" value="C:chromosome"/>
    <property type="evidence" value="ECO:0007669"/>
    <property type="project" value="UniProtKB-SubCell"/>
</dbReference>
<dbReference type="InterPro" id="IPR014756">
    <property type="entry name" value="Ig_E-set"/>
</dbReference>
<keyword evidence="12" id="KW-0272">Extracellular matrix</keyword>
<protein>
    <recommendedName>
        <fullName evidence="28">Protein-glutamine gamma-glutamyltransferase 2</fullName>
        <ecNumber evidence="24">2.3.2.13</ecNumber>
        <ecNumber evidence="27">3.5.1.44</ecNumber>
    </recommendedName>
    <alternativeName>
        <fullName evidence="31">Isopeptidase TGM2</fullName>
    </alternativeName>
    <alternativeName>
        <fullName evidence="33">Protein-glutamine deamidase TGM2</fullName>
    </alternativeName>
    <alternativeName>
        <fullName evidence="32">Protein-glutamine dopaminyltransferase TGM2</fullName>
    </alternativeName>
    <alternativeName>
        <fullName evidence="35">Protein-glutamine histaminyltransferase TGM2</fullName>
    </alternativeName>
    <alternativeName>
        <fullName evidence="36">Protein-glutamine noradrenalinyltransferase TGM2</fullName>
    </alternativeName>
    <alternativeName>
        <fullName evidence="34">Protein-glutamine serotonyltransferase TGM2</fullName>
    </alternativeName>
    <alternativeName>
        <fullName evidence="30">Tissue transglutaminase</fullName>
    </alternativeName>
    <alternativeName>
        <fullName evidence="29">Transglutaminase-2</fullName>
    </alternativeName>
</protein>
<evidence type="ECO:0000256" key="1">
    <source>
        <dbReference type="ARBA" id="ARBA00004123"/>
    </source>
</evidence>
<feature type="active site" evidence="41">
    <location>
        <position position="363"/>
    </location>
</feature>
<comment type="catalytic activity">
    <reaction evidence="40">
        <text>L-glutaminyl-[protein] + dopamine = 5-dopaminyl-L-glutamyl-[protein] + NH4(+)</text>
        <dbReference type="Rhea" id="RHEA:66556"/>
        <dbReference type="Rhea" id="RHEA-COMP:10207"/>
        <dbReference type="Rhea" id="RHEA-COMP:17053"/>
        <dbReference type="ChEBI" id="CHEBI:28938"/>
        <dbReference type="ChEBI" id="CHEBI:30011"/>
        <dbReference type="ChEBI" id="CHEBI:59905"/>
        <dbReference type="ChEBI" id="CHEBI:167175"/>
    </reaction>
    <physiologicalReaction direction="left-to-right" evidence="40">
        <dbReference type="Rhea" id="RHEA:66557"/>
    </physiologicalReaction>
</comment>
<dbReference type="Pfam" id="PF00868">
    <property type="entry name" value="Transglut_N"/>
    <property type="match status" value="1"/>
</dbReference>
<evidence type="ECO:0000256" key="15">
    <source>
        <dbReference type="ARBA" id="ARBA00022723"/>
    </source>
</evidence>
<feature type="domain" description="Transglutaminase-like" evidence="44">
    <location>
        <begin position="272"/>
        <end position="366"/>
    </location>
</feature>
<feature type="binding site" evidence="42">
    <location>
        <position position="452"/>
    </location>
    <ligand>
        <name>Ca(2+)</name>
        <dbReference type="ChEBI" id="CHEBI:29108"/>
    </ligand>
</feature>
<dbReference type="SUPFAM" id="SSF54001">
    <property type="entry name" value="Cysteine proteinases"/>
    <property type="match status" value="1"/>
</dbReference>
<evidence type="ECO:0000256" key="23">
    <source>
        <dbReference type="ARBA" id="ARBA00023315"/>
    </source>
</evidence>
<evidence type="ECO:0000256" key="6">
    <source>
        <dbReference type="ARBA" id="ARBA00004514"/>
    </source>
</evidence>
<dbReference type="GO" id="GO:0006508">
    <property type="term" value="P:proteolysis"/>
    <property type="evidence" value="ECO:0007669"/>
    <property type="project" value="UniProtKB-KW"/>
</dbReference>
<keyword evidence="46" id="KW-1185">Reference proteome</keyword>
<evidence type="ECO:0000256" key="28">
    <source>
        <dbReference type="ARBA" id="ARBA00040561"/>
    </source>
</evidence>
<comment type="subcellular location">
    <subcellularLocation>
        <location evidence="3">Cell membrane</location>
    </subcellularLocation>
    <subcellularLocation>
        <location evidence="4">Chromosome</location>
    </subcellularLocation>
    <subcellularLocation>
        <location evidence="6">Cytoplasm</location>
        <location evidence="6">Cytosol</location>
    </subcellularLocation>
    <subcellularLocation>
        <location evidence="2">Mitochondrion</location>
    </subcellularLocation>
    <subcellularLocation>
        <location evidence="1">Nucleus</location>
    </subcellularLocation>
    <subcellularLocation>
        <location evidence="5">Secreted</location>
        <location evidence="5">Extracellular space</location>
        <location evidence="5">Extracellular matrix</location>
    </subcellularLocation>
</comment>
<comment type="catalytic activity">
    <reaction evidence="37">
        <text>L-glutaminyl-[protein] + H2O = L-glutamyl-[protein] + NH4(+)</text>
        <dbReference type="Rhea" id="RHEA:16441"/>
        <dbReference type="Rhea" id="RHEA-COMP:10207"/>
        <dbReference type="Rhea" id="RHEA-COMP:10208"/>
        <dbReference type="ChEBI" id="CHEBI:15377"/>
        <dbReference type="ChEBI" id="CHEBI:28938"/>
        <dbReference type="ChEBI" id="CHEBI:29973"/>
        <dbReference type="ChEBI" id="CHEBI:30011"/>
        <dbReference type="EC" id="3.5.1.44"/>
    </reaction>
    <physiologicalReaction direction="left-to-right" evidence="37">
        <dbReference type="Rhea" id="RHEA:16442"/>
    </physiologicalReaction>
</comment>
<evidence type="ECO:0000256" key="11">
    <source>
        <dbReference type="ARBA" id="ARBA00022525"/>
    </source>
</evidence>
<comment type="catalytic activity">
    <reaction evidence="26">
        <text>L-glutaminyl-[protein] + L-lysyl-[protein] = [protein]-L-lysyl-N(6)-5-L-glutamyl-[protein] + NH4(+)</text>
        <dbReference type="Rhea" id="RHEA:54816"/>
        <dbReference type="Rhea" id="RHEA-COMP:9752"/>
        <dbReference type="Rhea" id="RHEA-COMP:10207"/>
        <dbReference type="Rhea" id="RHEA-COMP:14005"/>
        <dbReference type="ChEBI" id="CHEBI:28938"/>
        <dbReference type="ChEBI" id="CHEBI:29969"/>
        <dbReference type="ChEBI" id="CHEBI:30011"/>
        <dbReference type="ChEBI" id="CHEBI:138370"/>
        <dbReference type="EC" id="2.3.2.13"/>
    </reaction>
    <physiologicalReaction direction="left-to-right" evidence="26">
        <dbReference type="Rhea" id="RHEA:54817"/>
    </physiologicalReaction>
</comment>
<evidence type="ECO:0000313" key="46">
    <source>
        <dbReference type="Proteomes" id="UP001059041"/>
    </source>
</evidence>
<keyword evidence="21" id="KW-0472">Membrane</keyword>
<feature type="compositionally biased region" description="Polar residues" evidence="43">
    <location>
        <begin position="75"/>
        <end position="84"/>
    </location>
</feature>
<feature type="region of interest" description="Disordered" evidence="43">
    <location>
        <begin position="60"/>
        <end position="84"/>
    </location>
</feature>
<feature type="non-terminal residue" evidence="45">
    <location>
        <position position="706"/>
    </location>
</feature>
<evidence type="ECO:0000256" key="42">
    <source>
        <dbReference type="PIRSR" id="PIRSR000459-2"/>
    </source>
</evidence>
<evidence type="ECO:0000256" key="25">
    <source>
        <dbReference type="ARBA" id="ARBA00036377"/>
    </source>
</evidence>
<keyword evidence="14" id="KW-0808">Transferase</keyword>
<dbReference type="Proteomes" id="UP001059041">
    <property type="component" value="Linkage Group LG7"/>
</dbReference>
<keyword evidence="11" id="KW-0964">Secreted</keyword>
<evidence type="ECO:0000256" key="39">
    <source>
        <dbReference type="ARBA" id="ARBA00048230"/>
    </source>
</evidence>
<dbReference type="Pfam" id="PF00927">
    <property type="entry name" value="Transglut_C"/>
    <property type="match status" value="2"/>
</dbReference>
<dbReference type="InterPro" id="IPR036238">
    <property type="entry name" value="Transglutaminase_C_sf"/>
</dbReference>
<dbReference type="InterPro" id="IPR050779">
    <property type="entry name" value="Transglutaminase"/>
</dbReference>
<dbReference type="InterPro" id="IPR013808">
    <property type="entry name" value="Transglutaminase_AS"/>
</dbReference>
<dbReference type="GO" id="GO:0005634">
    <property type="term" value="C:nucleus"/>
    <property type="evidence" value="ECO:0007669"/>
    <property type="project" value="UniProtKB-SubCell"/>
</dbReference>
<dbReference type="GO" id="GO:0005525">
    <property type="term" value="F:GTP binding"/>
    <property type="evidence" value="ECO:0007669"/>
    <property type="project" value="UniProtKB-KW"/>
</dbReference>
<evidence type="ECO:0000256" key="38">
    <source>
        <dbReference type="ARBA" id="ARBA00047876"/>
    </source>
</evidence>
<evidence type="ECO:0000256" key="18">
    <source>
        <dbReference type="ARBA" id="ARBA00022837"/>
    </source>
</evidence>
<gene>
    <name evidence="45" type="ORF">IRJ41_019924</name>
</gene>
<dbReference type="InterPro" id="IPR023608">
    <property type="entry name" value="Transglutaminase_animal"/>
</dbReference>
<feature type="binding site" evidence="42">
    <location>
        <position position="403"/>
    </location>
    <ligand>
        <name>Ca(2+)</name>
        <dbReference type="ChEBI" id="CHEBI:29108"/>
    </ligand>
</feature>
<evidence type="ECO:0000256" key="4">
    <source>
        <dbReference type="ARBA" id="ARBA00004286"/>
    </source>
</evidence>
<keyword evidence="16" id="KW-0547">Nucleotide-binding</keyword>
<dbReference type="InterPro" id="IPR008958">
    <property type="entry name" value="Transglutaminase_C"/>
</dbReference>
<evidence type="ECO:0000256" key="41">
    <source>
        <dbReference type="PIRSR" id="PIRSR000459-1"/>
    </source>
</evidence>
<evidence type="ECO:0000256" key="19">
    <source>
        <dbReference type="ARBA" id="ARBA00023128"/>
    </source>
</evidence>
<name>A0A9W7WTS3_TRIRA</name>
<evidence type="ECO:0000256" key="7">
    <source>
        <dbReference type="ARBA" id="ARBA00005968"/>
    </source>
</evidence>
<dbReference type="GO" id="GO:0005886">
    <property type="term" value="C:plasma membrane"/>
    <property type="evidence" value="ECO:0007669"/>
    <property type="project" value="UniProtKB-SubCell"/>
</dbReference>
<feature type="active site" evidence="41">
    <location>
        <position position="338"/>
    </location>
</feature>
<evidence type="ECO:0000256" key="30">
    <source>
        <dbReference type="ARBA" id="ARBA00041677"/>
    </source>
</evidence>
<dbReference type="InterPro" id="IPR036985">
    <property type="entry name" value="Transglutaminase-like_sf"/>
</dbReference>
<keyword evidence="20" id="KW-0342">GTP-binding</keyword>
<dbReference type="EMBL" id="JAFHDT010000007">
    <property type="protein sequence ID" value="KAI7808174.1"/>
    <property type="molecule type" value="Genomic_DNA"/>
</dbReference>
<keyword evidence="13" id="KW-0645">Protease</keyword>
<dbReference type="PANTHER" id="PTHR11590">
    <property type="entry name" value="PROTEIN-GLUTAMINE GAMMA-GLUTAMYLTRANSFERASE"/>
    <property type="match status" value="1"/>
</dbReference>
<evidence type="ECO:0000256" key="33">
    <source>
        <dbReference type="ARBA" id="ARBA00042239"/>
    </source>
</evidence>
<dbReference type="FunFam" id="3.90.260.10:FF:000001">
    <property type="entry name" value="Protein-glutamine gamma-glutamyltransferase 2"/>
    <property type="match status" value="1"/>
</dbReference>
<dbReference type="FunFam" id="2.60.40.10:FF:000090">
    <property type="entry name" value="Protein-glutamine gamma-glutamyltransferase 2"/>
    <property type="match status" value="1"/>
</dbReference>
<evidence type="ECO:0000256" key="20">
    <source>
        <dbReference type="ARBA" id="ARBA00023134"/>
    </source>
</evidence>
<evidence type="ECO:0000256" key="12">
    <source>
        <dbReference type="ARBA" id="ARBA00022530"/>
    </source>
</evidence>
<comment type="catalytic activity">
    <reaction evidence="39">
        <text>L-glutaminyl-[protein] + (R)-noradrenaline = 5-(R)-noradrenalinyl-L-glutamyl-[protein] + NH4(+)</text>
        <dbReference type="Rhea" id="RHEA:66560"/>
        <dbReference type="Rhea" id="RHEA-COMP:10207"/>
        <dbReference type="Rhea" id="RHEA-COMP:17054"/>
        <dbReference type="ChEBI" id="CHEBI:28938"/>
        <dbReference type="ChEBI" id="CHEBI:30011"/>
        <dbReference type="ChEBI" id="CHEBI:72587"/>
        <dbReference type="ChEBI" id="CHEBI:167178"/>
    </reaction>
    <physiologicalReaction direction="left-to-right" evidence="39">
        <dbReference type="Rhea" id="RHEA:66561"/>
    </physiologicalReaction>
</comment>
<dbReference type="GO" id="GO:0005829">
    <property type="term" value="C:cytosol"/>
    <property type="evidence" value="ECO:0007669"/>
    <property type="project" value="UniProtKB-SubCell"/>
</dbReference>
<keyword evidence="10" id="KW-0963">Cytoplasm</keyword>
<dbReference type="InterPro" id="IPR001102">
    <property type="entry name" value="Transglutaminase_N"/>
</dbReference>
<evidence type="ECO:0000256" key="10">
    <source>
        <dbReference type="ARBA" id="ARBA00022490"/>
    </source>
</evidence>
<proteinExistence type="inferred from homology"/>
<dbReference type="AlphaFoldDB" id="A0A9W7WTS3"/>
<comment type="similarity">
    <text evidence="7">Belongs to the transglutaminase superfamily. Transglutaminase family.</text>
</comment>
<dbReference type="Gene3D" id="3.90.260.10">
    <property type="entry name" value="Transglutaminase-like"/>
    <property type="match status" value="1"/>
</dbReference>
<keyword evidence="17" id="KW-0378">Hydrolase</keyword>
<evidence type="ECO:0000256" key="16">
    <source>
        <dbReference type="ARBA" id="ARBA00022741"/>
    </source>
</evidence>
<evidence type="ECO:0000256" key="36">
    <source>
        <dbReference type="ARBA" id="ARBA00043138"/>
    </source>
</evidence>
<evidence type="ECO:0000256" key="37">
    <source>
        <dbReference type="ARBA" id="ARBA00047868"/>
    </source>
</evidence>
<evidence type="ECO:0000256" key="24">
    <source>
        <dbReference type="ARBA" id="ARBA00024222"/>
    </source>
</evidence>
<dbReference type="GO" id="GO:0003810">
    <property type="term" value="F:protein-glutamine gamma-glutamyltransferase activity"/>
    <property type="evidence" value="ECO:0007669"/>
    <property type="project" value="UniProtKB-EC"/>
</dbReference>
<organism evidence="45 46">
    <name type="scientific">Triplophysa rosa</name>
    <name type="common">Cave loach</name>
    <dbReference type="NCBI Taxonomy" id="992332"/>
    <lineage>
        <taxon>Eukaryota</taxon>
        <taxon>Metazoa</taxon>
        <taxon>Chordata</taxon>
        <taxon>Craniata</taxon>
        <taxon>Vertebrata</taxon>
        <taxon>Euteleostomi</taxon>
        <taxon>Actinopterygii</taxon>
        <taxon>Neopterygii</taxon>
        <taxon>Teleostei</taxon>
        <taxon>Ostariophysi</taxon>
        <taxon>Cypriniformes</taxon>
        <taxon>Nemacheilidae</taxon>
        <taxon>Triplophysa</taxon>
    </lineage>
</organism>
<evidence type="ECO:0000256" key="21">
    <source>
        <dbReference type="ARBA" id="ARBA00023136"/>
    </source>
</evidence>
<evidence type="ECO:0000256" key="14">
    <source>
        <dbReference type="ARBA" id="ARBA00022679"/>
    </source>
</evidence>
<dbReference type="GO" id="GO:0008233">
    <property type="term" value="F:peptidase activity"/>
    <property type="evidence" value="ECO:0007669"/>
    <property type="project" value="UniProtKB-KW"/>
</dbReference>
<dbReference type="PIRSF" id="PIRSF000459">
    <property type="entry name" value="TGM_EBP42"/>
    <property type="match status" value="1"/>
</dbReference>
<keyword evidence="8" id="KW-0158">Chromosome</keyword>
<evidence type="ECO:0000256" key="17">
    <source>
        <dbReference type="ARBA" id="ARBA00022801"/>
    </source>
</evidence>
<evidence type="ECO:0000256" key="3">
    <source>
        <dbReference type="ARBA" id="ARBA00004236"/>
    </source>
</evidence>
<evidence type="ECO:0000313" key="45">
    <source>
        <dbReference type="EMBL" id="KAI7808174.1"/>
    </source>
</evidence>
<keyword evidence="18 42" id="KW-0106">Calcium</keyword>
<keyword evidence="22" id="KW-0539">Nucleus</keyword>
<dbReference type="GO" id="GO:0005739">
    <property type="term" value="C:mitochondrion"/>
    <property type="evidence" value="ECO:0007669"/>
    <property type="project" value="UniProtKB-SubCell"/>
</dbReference>
<dbReference type="InterPro" id="IPR038765">
    <property type="entry name" value="Papain-like_cys_pep_sf"/>
</dbReference>
<evidence type="ECO:0000256" key="40">
    <source>
        <dbReference type="ARBA" id="ARBA00048365"/>
    </source>
</evidence>
<evidence type="ECO:0000256" key="2">
    <source>
        <dbReference type="ARBA" id="ARBA00004173"/>
    </source>
</evidence>
<evidence type="ECO:0000256" key="27">
    <source>
        <dbReference type="ARBA" id="ARBA00039019"/>
    </source>
</evidence>
<sequence>SMTNSNNTQQDLMKLDLQCKKNNTEHHTHEITTERLIVRRGKPFRLTLSVEHPHLDHIELTVETGPDASEEKGTRSSFGNKHPQVNNSGKSWSLQVLDSTPLTATLSVLCPSNASIGLYSLFVKTGSSDVAARVGTLTVLFNPWCDEDWVFLANDAERQEYVMNEQGIVYKGVNEYVTSEAWDFGQFEDDILDICLKLLDLNPKCVKNPQEDYSARCNPIYISRVISAMINSDDDDKGVIVGKWESTFIGGVEPSHWTSSVDILRRWMKYDCYPVKFGQCWVFAAVMCTVLRCLGIPCRVITNYQSAHDTELNLIIDEYYGDYGVTPKQSLDTVWNYHVWVEGWMRRPDLTEDSFYDGWQVLDPTPQEKSTDVYCCGPAPVTAIREGHTDIKYDLQFVFGEVNADKVSWLVMANGSKKRIQSNTKAVGQSISTKAVGSNKRQDITENYKYTEGSEKERVAYEEAVKRANDVRMIEAPPRPKVEMKISLDGKPLNGVDIQAHLTLTTDSPKTQELTLRMNAQIMRYTNSPEAGVWSDTRDIQLQPKKEHVIPILIPFATYGPKLLNNNCIKVSVIATDKKDSKDVYLVEKDIVPHSPPLHLVVSGTPLLNGEMTAEVTFENPLSASLNNCSITLTGSGLLRQTEEIKIAELGPGQKATLKVQFRPNRAGPKKLVACFDSSTFKDIRNRVDVNVRPSSSRLGYLAFGK</sequence>
<evidence type="ECO:0000256" key="34">
    <source>
        <dbReference type="ARBA" id="ARBA00042912"/>
    </source>
</evidence>
<evidence type="ECO:0000256" key="35">
    <source>
        <dbReference type="ARBA" id="ARBA00043104"/>
    </source>
</evidence>
<dbReference type="PROSITE" id="PS00547">
    <property type="entry name" value="TRANSGLUTAMINASES"/>
    <property type="match status" value="1"/>
</dbReference>
<dbReference type="EC" id="3.5.1.44" evidence="27"/>
<dbReference type="InterPro" id="IPR002931">
    <property type="entry name" value="Transglutaminase-like"/>
</dbReference>
<dbReference type="SUPFAM" id="SSF81296">
    <property type="entry name" value="E set domains"/>
    <property type="match status" value="1"/>
</dbReference>
<evidence type="ECO:0000256" key="32">
    <source>
        <dbReference type="ARBA" id="ARBA00042105"/>
    </source>
</evidence>
<comment type="caution">
    <text evidence="45">The sequence shown here is derived from an EMBL/GenBank/DDBJ whole genome shotgun (WGS) entry which is preliminary data.</text>
</comment>
<accession>A0A9W7WTS3</accession>
<reference evidence="45" key="1">
    <citation type="submission" date="2021-02" db="EMBL/GenBank/DDBJ databases">
        <title>Comparative genomics reveals that relaxation of natural selection precedes convergent phenotypic evolution of cavefish.</title>
        <authorList>
            <person name="Peng Z."/>
        </authorList>
    </citation>
    <scope>NUCLEOTIDE SEQUENCE</scope>
    <source>
        <tissue evidence="45">Muscle</tissue>
    </source>
</reference>
<comment type="catalytic activity">
    <reaction evidence="25">
        <text>L-glutaminyl-[protein] + serotonin = 5-serotonyl-L-glutamyl-[protein] + NH4(+)</text>
        <dbReference type="Rhea" id="RHEA:66552"/>
        <dbReference type="Rhea" id="RHEA-COMP:10207"/>
        <dbReference type="Rhea" id="RHEA-COMP:17052"/>
        <dbReference type="ChEBI" id="CHEBI:28938"/>
        <dbReference type="ChEBI" id="CHEBI:30011"/>
        <dbReference type="ChEBI" id="CHEBI:167174"/>
        <dbReference type="ChEBI" id="CHEBI:350546"/>
    </reaction>
    <physiologicalReaction direction="left-to-right" evidence="25">
        <dbReference type="Rhea" id="RHEA:66553"/>
    </physiologicalReaction>
</comment>
<evidence type="ECO:0000256" key="13">
    <source>
        <dbReference type="ARBA" id="ARBA00022670"/>
    </source>
</evidence>
<evidence type="ECO:0000256" key="29">
    <source>
        <dbReference type="ARBA" id="ARBA00041650"/>
    </source>
</evidence>
<evidence type="ECO:0000256" key="31">
    <source>
        <dbReference type="ARBA" id="ARBA00042099"/>
    </source>
</evidence>
<keyword evidence="23" id="KW-0012">Acyltransferase</keyword>
<dbReference type="PANTHER" id="PTHR11590:SF6">
    <property type="entry name" value="PROTEIN-GLUTAMINE GAMMA-GLUTAMYLTRANSFERASE 2"/>
    <property type="match status" value="1"/>
</dbReference>
<feature type="active site" evidence="41">
    <location>
        <position position="280"/>
    </location>
</feature>
<dbReference type="GO" id="GO:0007399">
    <property type="term" value="P:nervous system development"/>
    <property type="evidence" value="ECO:0007669"/>
    <property type="project" value="UniProtKB-ARBA"/>
</dbReference>
<keyword evidence="19" id="KW-0496">Mitochondrion</keyword>
<dbReference type="SMART" id="SM00460">
    <property type="entry name" value="TGc"/>
    <property type="match status" value="1"/>
</dbReference>
<evidence type="ECO:0000256" key="26">
    <source>
        <dbReference type="ARBA" id="ARBA00036876"/>
    </source>
</evidence>
<dbReference type="GO" id="GO:0046872">
    <property type="term" value="F:metal ion binding"/>
    <property type="evidence" value="ECO:0007669"/>
    <property type="project" value="UniProtKB-KW"/>
</dbReference>
<dbReference type="GO" id="GO:0050568">
    <property type="term" value="F:protein-glutamine glutaminase activity"/>
    <property type="evidence" value="ECO:0007669"/>
    <property type="project" value="UniProtKB-EC"/>
</dbReference>
<keyword evidence="15 42" id="KW-0479">Metal-binding</keyword>
<evidence type="ECO:0000256" key="5">
    <source>
        <dbReference type="ARBA" id="ARBA00004498"/>
    </source>
</evidence>
<evidence type="ECO:0000256" key="8">
    <source>
        <dbReference type="ARBA" id="ARBA00022454"/>
    </source>
</evidence>
<dbReference type="EC" id="2.3.2.13" evidence="24"/>
<comment type="cofactor">
    <cofactor evidence="42">
        <name>Ca(2+)</name>
        <dbReference type="ChEBI" id="CHEBI:29108"/>
    </cofactor>
    <text evidence="42">Binds 1 Ca(2+) ion per subunit.</text>
</comment>
<keyword evidence="9" id="KW-1003">Cell membrane</keyword>